<dbReference type="Pfam" id="PF03592">
    <property type="entry name" value="Terminase_2"/>
    <property type="match status" value="1"/>
</dbReference>
<evidence type="ECO:0000256" key="3">
    <source>
        <dbReference type="SAM" id="MobiDB-lite"/>
    </source>
</evidence>
<dbReference type="InterPro" id="IPR052404">
    <property type="entry name" value="SPP1-like_terminase"/>
</dbReference>
<evidence type="ECO:0000313" key="5">
    <source>
        <dbReference type="EMBL" id="OES45821.1"/>
    </source>
</evidence>
<feature type="region of interest" description="Disordered" evidence="3">
    <location>
        <begin position="54"/>
        <end position="83"/>
    </location>
</feature>
<proteinExistence type="predicted"/>
<dbReference type="InterPro" id="IPR018925">
    <property type="entry name" value="XtmA-like_N"/>
</dbReference>
<dbReference type="AlphaFoldDB" id="A0A1E7DRW3"/>
<dbReference type="InterPro" id="IPR005335">
    <property type="entry name" value="Terminase_ssu"/>
</dbReference>
<sequence length="298" mass="34522">MARQRDPKRDEAFEIWKQHNREITNRALAEQLGVPEKTISGWKSKDKWNDKLNGVLHKKIRSTPNEKGTKKAHAPNRKEPDAEEAEIAELTDKQELFCMHYLKSFNATMAAIKAGYAKESAHVEGSRLLRNAKVAEYIRELKAGLQEELFINARDVIDYYVKIAFADITDYVTFQRKDIHTGKYDTLLNEDGEVKEMVPRVESYNEMFFKNSDEIDGTIVSEIRQGRDGVVVKLADRMKALDMLTKYFDLLSEKEQKQLQQEKLKIEIEKSKVEIKKLSDDKSDRPIQIMIKRKGDPS</sequence>
<comment type="caution">
    <text evidence="5">The sequence shown here is derived from an EMBL/GenBank/DDBJ whole genome shotgun (WGS) entry which is preliminary data.</text>
</comment>
<keyword evidence="2" id="KW-0231">Viral genome packaging</keyword>
<keyword evidence="6" id="KW-1185">Reference proteome</keyword>
<feature type="domain" description="PBSX phage terminase small subunit-like N-terminal" evidence="4">
    <location>
        <begin position="1"/>
        <end position="63"/>
    </location>
</feature>
<name>A0A1E7DRW3_9BACI</name>
<evidence type="ECO:0000256" key="2">
    <source>
        <dbReference type="ARBA" id="ARBA00023219"/>
    </source>
</evidence>
<accession>A0A1E7DRW3</accession>
<gene>
    <name evidence="5" type="ORF">BA724_03185</name>
</gene>
<dbReference type="OrthoDB" id="7358785at2"/>
<dbReference type="STRING" id="1714016.BA724_03185"/>
<protein>
    <recommendedName>
        <fullName evidence="4">PBSX phage terminase small subunit-like N-terminal domain-containing protein</fullName>
    </recommendedName>
</protein>
<organism evidence="5 6">
    <name type="scientific">Domibacillus iocasae</name>
    <dbReference type="NCBI Taxonomy" id="1714016"/>
    <lineage>
        <taxon>Bacteria</taxon>
        <taxon>Bacillati</taxon>
        <taxon>Bacillota</taxon>
        <taxon>Bacilli</taxon>
        <taxon>Bacillales</taxon>
        <taxon>Bacillaceae</taxon>
        <taxon>Domibacillus</taxon>
    </lineage>
</organism>
<reference evidence="5 6" key="1">
    <citation type="submission" date="2016-06" db="EMBL/GenBank/DDBJ databases">
        <title>Domibacillus iocasae genome sequencing.</title>
        <authorList>
            <person name="Verma A."/>
            <person name="Pal Y."/>
            <person name="Ojha A.K."/>
            <person name="Krishnamurthi S."/>
        </authorList>
    </citation>
    <scope>NUCLEOTIDE SEQUENCE [LARGE SCALE GENOMIC DNA]</scope>
    <source>
        <strain evidence="5 6">DSM 29979</strain>
    </source>
</reference>
<dbReference type="Gene3D" id="1.10.10.1400">
    <property type="entry name" value="Terminase, small subunit, N-terminal DNA-binding domain, HTH motif"/>
    <property type="match status" value="1"/>
</dbReference>
<dbReference type="EMBL" id="MAMP01000012">
    <property type="protein sequence ID" value="OES45821.1"/>
    <property type="molecule type" value="Genomic_DNA"/>
</dbReference>
<dbReference type="Proteomes" id="UP000095658">
    <property type="component" value="Unassembled WGS sequence"/>
</dbReference>
<dbReference type="Pfam" id="PF10668">
    <property type="entry name" value="Phage_terminase"/>
    <property type="match status" value="1"/>
</dbReference>
<dbReference type="InterPro" id="IPR038713">
    <property type="entry name" value="Terminase_Gp1_N_sf"/>
</dbReference>
<dbReference type="RefSeq" id="WP_069937818.1">
    <property type="nucleotide sequence ID" value="NZ_MAMP01000012.1"/>
</dbReference>
<dbReference type="PANTHER" id="PTHR41328">
    <property type="entry name" value="TERMINASE SMALL SUBUNIT-RELATED"/>
    <property type="match status" value="1"/>
</dbReference>
<keyword evidence="1" id="KW-1188">Viral release from host cell</keyword>
<dbReference type="GO" id="GO:0051276">
    <property type="term" value="P:chromosome organization"/>
    <property type="evidence" value="ECO:0007669"/>
    <property type="project" value="InterPro"/>
</dbReference>
<feature type="region of interest" description="Disordered" evidence="3">
    <location>
        <begin position="278"/>
        <end position="298"/>
    </location>
</feature>
<dbReference type="PANTHER" id="PTHR41328:SF3">
    <property type="entry name" value="PBSX PHAGE TERMINASE SMALL SUBUNIT"/>
    <property type="match status" value="1"/>
</dbReference>
<evidence type="ECO:0000313" key="6">
    <source>
        <dbReference type="Proteomes" id="UP000095658"/>
    </source>
</evidence>
<evidence type="ECO:0000256" key="1">
    <source>
        <dbReference type="ARBA" id="ARBA00022612"/>
    </source>
</evidence>
<evidence type="ECO:0000259" key="4">
    <source>
        <dbReference type="Pfam" id="PF10668"/>
    </source>
</evidence>